<dbReference type="InterPro" id="IPR037272">
    <property type="entry name" value="SNS_sf"/>
</dbReference>
<keyword evidence="5 6" id="KW-0472">Membrane</keyword>
<dbReference type="CDD" id="cd10336">
    <property type="entry name" value="SLC6sbd_Tyt1-Like"/>
    <property type="match status" value="1"/>
</dbReference>
<dbReference type="GeneID" id="84577737"/>
<feature type="transmembrane region" description="Helical" evidence="6">
    <location>
        <begin position="176"/>
        <end position="199"/>
    </location>
</feature>
<dbReference type="AlphaFoldDB" id="A0A2N6UKM5"/>
<dbReference type="InterPro" id="IPR047218">
    <property type="entry name" value="YocR/YhdH-like"/>
</dbReference>
<accession>A0A2N6UKM5</accession>
<evidence type="ECO:0000256" key="3">
    <source>
        <dbReference type="ARBA" id="ARBA00022692"/>
    </source>
</evidence>
<evidence type="ECO:0000313" key="7">
    <source>
        <dbReference type="EMBL" id="PMC82324.1"/>
    </source>
</evidence>
<gene>
    <name evidence="7" type="ORF">CJ192_00905</name>
</gene>
<feature type="transmembrane region" description="Helical" evidence="6">
    <location>
        <begin position="39"/>
        <end position="57"/>
    </location>
</feature>
<feature type="transmembrane region" description="Helical" evidence="6">
    <location>
        <begin position="95"/>
        <end position="118"/>
    </location>
</feature>
<name>A0A2N6UKM5_9FIRM</name>
<dbReference type="GO" id="GO:0016020">
    <property type="term" value="C:membrane"/>
    <property type="evidence" value="ECO:0007669"/>
    <property type="project" value="UniProtKB-SubCell"/>
</dbReference>
<dbReference type="PANTHER" id="PTHR42948:SF1">
    <property type="entry name" value="TRANSPORTER"/>
    <property type="match status" value="1"/>
</dbReference>
<protein>
    <submittedName>
        <fullName evidence="7">Sodium-dependent transporter</fullName>
    </submittedName>
</protein>
<dbReference type="PANTHER" id="PTHR42948">
    <property type="entry name" value="TRANSPORTER"/>
    <property type="match status" value="1"/>
</dbReference>
<dbReference type="EMBL" id="PNHP01000001">
    <property type="protein sequence ID" value="PMC82324.1"/>
    <property type="molecule type" value="Genomic_DNA"/>
</dbReference>
<sequence>MNKEKKFSSRLGFILTAVGSAVGMANVWGFPYKFQEGGMFFLLFYLVFVSLFAYVGLSSEFAIGRRAETGTLGSYEYALNSKNNNKIHSFFSKNIGILPLIGSLFIAIGYAVIVSYVLKALVDSITGELMVVNTKTWFESFANKDYSVVFYHFIIILATLLTCLKGAHTIEKSNKIMMPSFFILFLIIAIFILTLPNAIDGYKYMFRFDYDKLSLNTVINAMGQAFFSLSVTGSGMIVCGSYLDKKEDILSAAKSTAIFDTLAALLSSCVIVPSILVFGLSQAGGPGLLFEVLPTILQNIRGGRIFAIILYTAVVFAGISSLQNMFEVIVESLMHRYKKIKRVYALLIIGLITFLVGMNMETIGKWGPWMDLVSIYIIPIGASIGAITWFYFWKKEEHLEEVNMGAKKKVGEKWHKLGKFVYVPIAIGLSILALVFKVTF</sequence>
<evidence type="ECO:0000256" key="2">
    <source>
        <dbReference type="ARBA" id="ARBA00022448"/>
    </source>
</evidence>
<keyword evidence="3 6" id="KW-0812">Transmembrane</keyword>
<dbReference type="Pfam" id="PF00209">
    <property type="entry name" value="SNF"/>
    <property type="match status" value="2"/>
</dbReference>
<evidence type="ECO:0000313" key="8">
    <source>
        <dbReference type="Proteomes" id="UP000235658"/>
    </source>
</evidence>
<feature type="transmembrane region" description="Helical" evidence="6">
    <location>
        <begin position="372"/>
        <end position="393"/>
    </location>
</feature>
<dbReference type="NCBIfam" id="NF037979">
    <property type="entry name" value="Na_transp"/>
    <property type="match status" value="1"/>
</dbReference>
<keyword evidence="4 6" id="KW-1133">Transmembrane helix</keyword>
<organism evidence="7 8">
    <name type="scientific">Anaerococcus hydrogenalis</name>
    <dbReference type="NCBI Taxonomy" id="33029"/>
    <lineage>
        <taxon>Bacteria</taxon>
        <taxon>Bacillati</taxon>
        <taxon>Bacillota</taxon>
        <taxon>Tissierellia</taxon>
        <taxon>Tissierellales</taxon>
        <taxon>Peptoniphilaceae</taxon>
        <taxon>Anaerococcus</taxon>
    </lineage>
</organism>
<comment type="caution">
    <text evidence="7">The sequence shown here is derived from an EMBL/GenBank/DDBJ whole genome shotgun (WGS) entry which is preliminary data.</text>
</comment>
<evidence type="ECO:0000256" key="5">
    <source>
        <dbReference type="ARBA" id="ARBA00023136"/>
    </source>
</evidence>
<evidence type="ECO:0000256" key="4">
    <source>
        <dbReference type="ARBA" id="ARBA00022989"/>
    </source>
</evidence>
<comment type="subcellular location">
    <subcellularLocation>
        <location evidence="1">Membrane</location>
        <topology evidence="1">Multi-pass membrane protein</topology>
    </subcellularLocation>
</comment>
<feature type="transmembrane region" description="Helical" evidence="6">
    <location>
        <begin position="219"/>
        <end position="243"/>
    </location>
</feature>
<evidence type="ECO:0000256" key="6">
    <source>
        <dbReference type="SAM" id="Phobius"/>
    </source>
</evidence>
<dbReference type="RefSeq" id="WP_102197418.1">
    <property type="nucleotide sequence ID" value="NZ_PNHP01000001.1"/>
</dbReference>
<proteinExistence type="predicted"/>
<dbReference type="InterPro" id="IPR000175">
    <property type="entry name" value="Na/ntran_symport"/>
</dbReference>
<feature type="transmembrane region" description="Helical" evidence="6">
    <location>
        <begin position="146"/>
        <end position="164"/>
    </location>
</feature>
<feature type="transmembrane region" description="Helical" evidence="6">
    <location>
        <begin position="263"/>
        <end position="283"/>
    </location>
</feature>
<dbReference type="Proteomes" id="UP000235658">
    <property type="component" value="Unassembled WGS sequence"/>
</dbReference>
<reference evidence="7 8" key="1">
    <citation type="submission" date="2017-09" db="EMBL/GenBank/DDBJ databases">
        <title>Bacterial strain isolated from the female urinary microbiota.</title>
        <authorList>
            <person name="Thomas-White K."/>
            <person name="Kumar N."/>
            <person name="Forster S."/>
            <person name="Putonti C."/>
            <person name="Lawley T."/>
            <person name="Wolfe A.J."/>
        </authorList>
    </citation>
    <scope>NUCLEOTIDE SEQUENCE [LARGE SCALE GENOMIC DNA]</scope>
    <source>
        <strain evidence="7 8">UMB0204</strain>
    </source>
</reference>
<dbReference type="SUPFAM" id="SSF161070">
    <property type="entry name" value="SNF-like"/>
    <property type="match status" value="1"/>
</dbReference>
<evidence type="ECO:0000256" key="1">
    <source>
        <dbReference type="ARBA" id="ARBA00004141"/>
    </source>
</evidence>
<feature type="transmembrane region" description="Helical" evidence="6">
    <location>
        <begin position="414"/>
        <end position="436"/>
    </location>
</feature>
<dbReference type="PROSITE" id="PS50267">
    <property type="entry name" value="NA_NEUROTRAN_SYMP_3"/>
    <property type="match status" value="1"/>
</dbReference>
<feature type="transmembrane region" description="Helical" evidence="6">
    <location>
        <begin position="343"/>
        <end position="360"/>
    </location>
</feature>
<feature type="transmembrane region" description="Helical" evidence="6">
    <location>
        <begin position="303"/>
        <end position="322"/>
    </location>
</feature>
<keyword evidence="2" id="KW-0813">Transport</keyword>